<evidence type="ECO:0000313" key="1">
    <source>
        <dbReference type="EMBL" id="PZX02399.1"/>
    </source>
</evidence>
<dbReference type="RefSeq" id="WP_111440934.1">
    <property type="nucleotide sequence ID" value="NZ_QKZI01000012.1"/>
</dbReference>
<dbReference type="InterPro" id="IPR036638">
    <property type="entry name" value="HLH_DNA-bd_sf"/>
</dbReference>
<evidence type="ECO:0000313" key="2">
    <source>
        <dbReference type="Proteomes" id="UP000248646"/>
    </source>
</evidence>
<dbReference type="SUPFAM" id="SSF140500">
    <property type="entry name" value="BAS1536-like"/>
    <property type="match status" value="1"/>
</dbReference>
<dbReference type="Gene3D" id="4.10.280.10">
    <property type="entry name" value="Helix-loop-helix DNA-binding domain"/>
    <property type="match status" value="1"/>
</dbReference>
<dbReference type="InterPro" id="IPR053028">
    <property type="entry name" value="Spo0E-like_phosphatase"/>
</dbReference>
<dbReference type="EMBL" id="QKZI01000012">
    <property type="protein sequence ID" value="PZX02399.1"/>
    <property type="molecule type" value="Genomic_DNA"/>
</dbReference>
<dbReference type="Proteomes" id="UP000248646">
    <property type="component" value="Unassembled WGS sequence"/>
</dbReference>
<accession>A0A2W7MBB1</accession>
<sequence length="51" mass="5997">MKNGLLENTLKHEIEMKRKFMYEKAIDLGFTHPQVVSCSQELDKLLNKYLA</sequence>
<gene>
    <name evidence="1" type="ORF">C7437_11238</name>
</gene>
<keyword evidence="2" id="KW-1185">Reference proteome</keyword>
<dbReference type="GO" id="GO:0043937">
    <property type="term" value="P:regulation of sporulation"/>
    <property type="evidence" value="ECO:0007669"/>
    <property type="project" value="InterPro"/>
</dbReference>
<dbReference type="AlphaFoldDB" id="A0A2W7MBB1"/>
<organism evidence="1 2">
    <name type="scientific">Psychrobacillus insolitus</name>
    <dbReference type="NCBI Taxonomy" id="1461"/>
    <lineage>
        <taxon>Bacteria</taxon>
        <taxon>Bacillati</taxon>
        <taxon>Bacillota</taxon>
        <taxon>Bacilli</taxon>
        <taxon>Bacillales</taxon>
        <taxon>Bacillaceae</taxon>
        <taxon>Psychrobacillus</taxon>
    </lineage>
</organism>
<dbReference type="InterPro" id="IPR018540">
    <property type="entry name" value="Spo0E-like"/>
</dbReference>
<dbReference type="PANTHER" id="PTHR41263:SF1">
    <property type="entry name" value="ASPARTYL-PHOSPHATE PHOSPHATASE YISI"/>
    <property type="match status" value="1"/>
</dbReference>
<dbReference type="OrthoDB" id="2973153at2"/>
<reference evidence="1 2" key="1">
    <citation type="submission" date="2018-06" db="EMBL/GenBank/DDBJ databases">
        <title>Genomic Encyclopedia of Type Strains, Phase IV (KMG-IV): sequencing the most valuable type-strain genomes for metagenomic binning, comparative biology and taxonomic classification.</title>
        <authorList>
            <person name="Goeker M."/>
        </authorList>
    </citation>
    <scope>NUCLEOTIDE SEQUENCE [LARGE SCALE GENOMIC DNA]</scope>
    <source>
        <strain evidence="1 2">DSM 5</strain>
    </source>
</reference>
<dbReference type="GO" id="GO:0046983">
    <property type="term" value="F:protein dimerization activity"/>
    <property type="evidence" value="ECO:0007669"/>
    <property type="project" value="InterPro"/>
</dbReference>
<dbReference type="PANTHER" id="PTHR41263">
    <property type="entry name" value="ASPARTYL-PHOSPHATE PHOSPHATASE YISI"/>
    <property type="match status" value="1"/>
</dbReference>
<proteinExistence type="predicted"/>
<dbReference type="InterPro" id="IPR037208">
    <property type="entry name" value="Spo0E-like_sf"/>
</dbReference>
<name>A0A2W7MBB1_9BACI</name>
<protein>
    <submittedName>
        <fullName evidence="1">Stage 0 sporulation regulatory protein</fullName>
    </submittedName>
</protein>
<dbReference type="Pfam" id="PF09388">
    <property type="entry name" value="SpoOE-like"/>
    <property type="match status" value="1"/>
</dbReference>
<comment type="caution">
    <text evidence="1">The sequence shown here is derived from an EMBL/GenBank/DDBJ whole genome shotgun (WGS) entry which is preliminary data.</text>
</comment>